<reference evidence="1" key="1">
    <citation type="submission" date="2014-11" db="EMBL/GenBank/DDBJ databases">
        <authorList>
            <person name="Amaro Gonzalez C."/>
        </authorList>
    </citation>
    <scope>NUCLEOTIDE SEQUENCE</scope>
</reference>
<proteinExistence type="predicted"/>
<dbReference type="EMBL" id="GBXM01060341">
    <property type="protein sequence ID" value="JAH48236.1"/>
    <property type="molecule type" value="Transcribed_RNA"/>
</dbReference>
<evidence type="ECO:0000313" key="1">
    <source>
        <dbReference type="EMBL" id="JAH48236.1"/>
    </source>
</evidence>
<accession>A0A0E9T3Q0</accession>
<name>A0A0E9T3Q0_ANGAN</name>
<reference evidence="1" key="2">
    <citation type="journal article" date="2015" name="Fish Shellfish Immunol.">
        <title>Early steps in the European eel (Anguilla anguilla)-Vibrio vulnificus interaction in the gills: Role of the RtxA13 toxin.</title>
        <authorList>
            <person name="Callol A."/>
            <person name="Pajuelo D."/>
            <person name="Ebbesson L."/>
            <person name="Teles M."/>
            <person name="MacKenzie S."/>
            <person name="Amaro C."/>
        </authorList>
    </citation>
    <scope>NUCLEOTIDE SEQUENCE</scope>
</reference>
<protein>
    <submittedName>
        <fullName evidence="1">Uncharacterized protein</fullName>
    </submittedName>
</protein>
<sequence length="12" mass="1250">MIISVNTTSSPT</sequence>
<organism evidence="1">
    <name type="scientific">Anguilla anguilla</name>
    <name type="common">European freshwater eel</name>
    <name type="synonym">Muraena anguilla</name>
    <dbReference type="NCBI Taxonomy" id="7936"/>
    <lineage>
        <taxon>Eukaryota</taxon>
        <taxon>Metazoa</taxon>
        <taxon>Chordata</taxon>
        <taxon>Craniata</taxon>
        <taxon>Vertebrata</taxon>
        <taxon>Euteleostomi</taxon>
        <taxon>Actinopterygii</taxon>
        <taxon>Neopterygii</taxon>
        <taxon>Teleostei</taxon>
        <taxon>Anguilliformes</taxon>
        <taxon>Anguillidae</taxon>
        <taxon>Anguilla</taxon>
    </lineage>
</organism>